<name>A0A8I1EG03_PSEPU</name>
<gene>
    <name evidence="1" type="ORF">JEU22_19125</name>
</gene>
<proteinExistence type="predicted"/>
<evidence type="ECO:0000313" key="2">
    <source>
        <dbReference type="Proteomes" id="UP000637061"/>
    </source>
</evidence>
<evidence type="ECO:0000313" key="1">
    <source>
        <dbReference type="EMBL" id="MBI6886020.1"/>
    </source>
</evidence>
<dbReference type="AlphaFoldDB" id="A0A8I1EG03"/>
<organism evidence="1 2">
    <name type="scientific">Pseudomonas putida</name>
    <name type="common">Arthrobacter siderocapsulatus</name>
    <dbReference type="NCBI Taxonomy" id="303"/>
    <lineage>
        <taxon>Bacteria</taxon>
        <taxon>Pseudomonadati</taxon>
        <taxon>Pseudomonadota</taxon>
        <taxon>Gammaproteobacteria</taxon>
        <taxon>Pseudomonadales</taxon>
        <taxon>Pseudomonadaceae</taxon>
        <taxon>Pseudomonas</taxon>
    </lineage>
</organism>
<sequence length="79" mass="8687">MRSSAAPAAFDLQGTQTYEACWQFDIKKPLSRNIVYLLENHVLAMLGRYPGIGLMRLGRILSAGSAVALRNMPSGSTRF</sequence>
<protein>
    <submittedName>
        <fullName evidence="1">Uncharacterized protein</fullName>
    </submittedName>
</protein>
<dbReference type="RefSeq" id="WP_198747843.1">
    <property type="nucleotide sequence ID" value="NZ_JAEHTE010000026.1"/>
</dbReference>
<dbReference type="Proteomes" id="UP000637061">
    <property type="component" value="Unassembled WGS sequence"/>
</dbReference>
<accession>A0A8I1EG03</accession>
<reference evidence="1" key="1">
    <citation type="submission" date="2020-12" db="EMBL/GenBank/DDBJ databases">
        <title>Enhanced detection system for hospital associated transmission using whole genome sequencing surveillance.</title>
        <authorList>
            <person name="Harrison L.H."/>
            <person name="Van Tyne D."/>
            <person name="Marsh J.W."/>
            <person name="Griffith M.P."/>
            <person name="Snyder D.J."/>
            <person name="Cooper V.S."/>
            <person name="Mustapha M."/>
        </authorList>
    </citation>
    <scope>NUCLEOTIDE SEQUENCE</scope>
    <source>
        <strain evidence="1">PSB00042</strain>
    </source>
</reference>
<comment type="caution">
    <text evidence="1">The sequence shown here is derived from an EMBL/GenBank/DDBJ whole genome shotgun (WGS) entry which is preliminary data.</text>
</comment>
<dbReference type="EMBL" id="JAEHTE010000026">
    <property type="protein sequence ID" value="MBI6886020.1"/>
    <property type="molecule type" value="Genomic_DNA"/>
</dbReference>